<dbReference type="EMBL" id="AZBU02000005">
    <property type="protein sequence ID" value="TKR76571.1"/>
    <property type="molecule type" value="Genomic_DNA"/>
</dbReference>
<organism evidence="1 2">
    <name type="scientific">Steinernema carpocapsae</name>
    <name type="common">Entomopathogenic nematode</name>
    <dbReference type="NCBI Taxonomy" id="34508"/>
    <lineage>
        <taxon>Eukaryota</taxon>
        <taxon>Metazoa</taxon>
        <taxon>Ecdysozoa</taxon>
        <taxon>Nematoda</taxon>
        <taxon>Chromadorea</taxon>
        <taxon>Rhabditida</taxon>
        <taxon>Tylenchina</taxon>
        <taxon>Panagrolaimomorpha</taxon>
        <taxon>Strongyloidoidea</taxon>
        <taxon>Steinernematidae</taxon>
        <taxon>Steinernema</taxon>
    </lineage>
</organism>
<evidence type="ECO:0000313" key="1">
    <source>
        <dbReference type="EMBL" id="TKR76571.1"/>
    </source>
</evidence>
<keyword evidence="2" id="KW-1185">Reference proteome</keyword>
<comment type="caution">
    <text evidence="1">The sequence shown here is derived from an EMBL/GenBank/DDBJ whole genome shotgun (WGS) entry which is preliminary data.</text>
</comment>
<name>A0A4U5N2N3_STECR</name>
<protein>
    <submittedName>
        <fullName evidence="1">Uncharacterized protein</fullName>
    </submittedName>
</protein>
<accession>A0A4U5N2N3</accession>
<reference evidence="1 2" key="2">
    <citation type="journal article" date="2019" name="G3 (Bethesda)">
        <title>Hybrid Assembly of the Genome of the Entomopathogenic Nematode Steinernema carpocapsae Identifies the X-Chromosome.</title>
        <authorList>
            <person name="Serra L."/>
            <person name="Macchietto M."/>
            <person name="Macias-Munoz A."/>
            <person name="McGill C.J."/>
            <person name="Rodriguez I.M."/>
            <person name="Rodriguez B."/>
            <person name="Murad R."/>
            <person name="Mortazavi A."/>
        </authorList>
    </citation>
    <scope>NUCLEOTIDE SEQUENCE [LARGE SCALE GENOMIC DNA]</scope>
    <source>
        <strain evidence="1 2">ALL</strain>
    </source>
</reference>
<sequence>MVFSFIFDKIQKFRDRRRMKSMNKLIEELYAPIDHNANYKLEKRIAHLYTIHKRLNAREVTLKELRKDILKTQEAALVNE</sequence>
<reference evidence="1 2" key="1">
    <citation type="journal article" date="2015" name="Genome Biol.">
        <title>Comparative genomics of Steinernema reveals deeply conserved gene regulatory networks.</title>
        <authorList>
            <person name="Dillman A.R."/>
            <person name="Macchietto M."/>
            <person name="Porter C.F."/>
            <person name="Rogers A."/>
            <person name="Williams B."/>
            <person name="Antoshechkin I."/>
            <person name="Lee M.M."/>
            <person name="Goodwin Z."/>
            <person name="Lu X."/>
            <person name="Lewis E.E."/>
            <person name="Goodrich-Blair H."/>
            <person name="Stock S.P."/>
            <person name="Adams B.J."/>
            <person name="Sternberg P.W."/>
            <person name="Mortazavi A."/>
        </authorList>
    </citation>
    <scope>NUCLEOTIDE SEQUENCE [LARGE SCALE GENOMIC DNA]</scope>
    <source>
        <strain evidence="1 2">ALL</strain>
    </source>
</reference>
<dbReference type="AlphaFoldDB" id="A0A4U5N2N3"/>
<gene>
    <name evidence="1" type="ORF">L596_017690</name>
</gene>
<dbReference type="Proteomes" id="UP000298663">
    <property type="component" value="Unassembled WGS sequence"/>
</dbReference>
<proteinExistence type="predicted"/>
<evidence type="ECO:0000313" key="2">
    <source>
        <dbReference type="Proteomes" id="UP000298663"/>
    </source>
</evidence>